<evidence type="ECO:0000313" key="18">
    <source>
        <dbReference type="EMBL" id="GLQ26592.1"/>
    </source>
</evidence>
<dbReference type="PROSITE" id="PS50035">
    <property type="entry name" value="PLD"/>
    <property type="match status" value="2"/>
</dbReference>
<evidence type="ECO:0000256" key="11">
    <source>
        <dbReference type="ARBA" id="ARBA00023098"/>
    </source>
</evidence>
<evidence type="ECO:0000256" key="7">
    <source>
        <dbReference type="ARBA" id="ARBA00022679"/>
    </source>
</evidence>
<evidence type="ECO:0000256" key="16">
    <source>
        <dbReference type="SAM" id="Phobius"/>
    </source>
</evidence>
<dbReference type="PANTHER" id="PTHR21248">
    <property type="entry name" value="CARDIOLIPIN SYNTHASE"/>
    <property type="match status" value="1"/>
</dbReference>
<evidence type="ECO:0000256" key="15">
    <source>
        <dbReference type="NCBIfam" id="TIGR04265"/>
    </source>
</evidence>
<organism evidence="18 19">
    <name type="scientific">Sulfitobacter pacificus</name>
    <dbReference type="NCBI Taxonomy" id="1499314"/>
    <lineage>
        <taxon>Bacteria</taxon>
        <taxon>Pseudomonadati</taxon>
        <taxon>Pseudomonadota</taxon>
        <taxon>Alphaproteobacteria</taxon>
        <taxon>Rhodobacterales</taxon>
        <taxon>Roseobacteraceae</taxon>
        <taxon>Sulfitobacter</taxon>
    </lineage>
</organism>
<evidence type="ECO:0000256" key="14">
    <source>
        <dbReference type="ARBA" id="ARBA00023264"/>
    </source>
</evidence>
<dbReference type="EMBL" id="BSNL01000001">
    <property type="protein sequence ID" value="GLQ26592.1"/>
    <property type="molecule type" value="Genomic_DNA"/>
</dbReference>
<dbReference type="RefSeq" id="WP_284371925.1">
    <property type="nucleotide sequence ID" value="NZ_BSNL01000001.1"/>
</dbReference>
<dbReference type="Pfam" id="PF13091">
    <property type="entry name" value="PLDc_2"/>
    <property type="match status" value="2"/>
</dbReference>
<evidence type="ECO:0000256" key="8">
    <source>
        <dbReference type="ARBA" id="ARBA00022692"/>
    </source>
</evidence>
<comment type="subcellular location">
    <subcellularLocation>
        <location evidence="3">Cell membrane</location>
        <topology evidence="3">Multi-pass membrane protein</topology>
    </subcellularLocation>
    <subcellularLocation>
        <location evidence="2">Secreted</location>
    </subcellularLocation>
</comment>
<feature type="domain" description="PLD phosphodiesterase" evidence="17">
    <location>
        <begin position="384"/>
        <end position="411"/>
    </location>
</feature>
<evidence type="ECO:0000256" key="5">
    <source>
        <dbReference type="ARBA" id="ARBA00022516"/>
    </source>
</evidence>
<reference evidence="18" key="1">
    <citation type="journal article" date="2014" name="Int. J. Syst. Evol. Microbiol.">
        <title>Complete genome of a new Firmicutes species belonging to the dominant human colonic microbiota ('Ruminococcus bicirculans') reveals two chromosomes and a selective capacity to utilize plant glucans.</title>
        <authorList>
            <consortium name="NISC Comparative Sequencing Program"/>
            <person name="Wegmann U."/>
            <person name="Louis P."/>
            <person name="Goesmann A."/>
            <person name="Henrissat B."/>
            <person name="Duncan S.H."/>
            <person name="Flint H.J."/>
        </authorList>
    </citation>
    <scope>NUCLEOTIDE SEQUENCE</scope>
    <source>
        <strain evidence="18">NBRC 109915</strain>
    </source>
</reference>
<name>A0ABQ5VHP0_9RHOB</name>
<dbReference type="PANTHER" id="PTHR21248:SF22">
    <property type="entry name" value="PHOSPHOLIPASE D"/>
    <property type="match status" value="1"/>
</dbReference>
<evidence type="ECO:0000256" key="6">
    <source>
        <dbReference type="ARBA" id="ARBA00022525"/>
    </source>
</evidence>
<keyword evidence="11" id="KW-0443">Lipid metabolism</keyword>
<keyword evidence="5" id="KW-0444">Lipid biosynthesis</keyword>
<dbReference type="EC" id="2.7.8.-" evidence="15"/>
<dbReference type="InterPro" id="IPR025202">
    <property type="entry name" value="PLD-like_dom"/>
</dbReference>
<proteinExistence type="predicted"/>
<evidence type="ECO:0000256" key="9">
    <source>
        <dbReference type="ARBA" id="ARBA00022737"/>
    </source>
</evidence>
<keyword evidence="6" id="KW-0964">Secreted</keyword>
<gene>
    <name evidence="18" type="primary">clsA</name>
    <name evidence="18" type="ORF">GCM10007927_13950</name>
</gene>
<dbReference type="InterPro" id="IPR022924">
    <property type="entry name" value="Cardiolipin_synthase"/>
</dbReference>
<evidence type="ECO:0000256" key="13">
    <source>
        <dbReference type="ARBA" id="ARBA00023209"/>
    </source>
</evidence>
<keyword evidence="14" id="KW-1208">Phospholipid metabolism</keyword>
<dbReference type="InterPro" id="IPR001736">
    <property type="entry name" value="PLipase_D/transphosphatidylase"/>
</dbReference>
<dbReference type="Pfam" id="PF13396">
    <property type="entry name" value="PLDc_N"/>
    <property type="match status" value="1"/>
</dbReference>
<protein>
    <recommendedName>
        <fullName evidence="15">Cardiolipin synthase</fullName>
        <ecNumber evidence="15">2.7.8.-</ecNumber>
    </recommendedName>
</protein>
<dbReference type="Gene3D" id="3.30.870.10">
    <property type="entry name" value="Endonuclease Chain A"/>
    <property type="match status" value="2"/>
</dbReference>
<evidence type="ECO:0000256" key="1">
    <source>
        <dbReference type="ARBA" id="ARBA00003145"/>
    </source>
</evidence>
<evidence type="ECO:0000256" key="2">
    <source>
        <dbReference type="ARBA" id="ARBA00004613"/>
    </source>
</evidence>
<evidence type="ECO:0000256" key="3">
    <source>
        <dbReference type="ARBA" id="ARBA00004651"/>
    </source>
</evidence>
<evidence type="ECO:0000256" key="12">
    <source>
        <dbReference type="ARBA" id="ARBA00023136"/>
    </source>
</evidence>
<keyword evidence="8 16" id="KW-0812">Transmembrane</keyword>
<dbReference type="InterPro" id="IPR027379">
    <property type="entry name" value="CLS_N"/>
</dbReference>
<evidence type="ECO:0000256" key="10">
    <source>
        <dbReference type="ARBA" id="ARBA00022989"/>
    </source>
</evidence>
<keyword evidence="12 16" id="KW-0472">Membrane</keyword>
<keyword evidence="7" id="KW-0808">Transferase</keyword>
<keyword evidence="4" id="KW-1003">Cell membrane</keyword>
<evidence type="ECO:0000256" key="4">
    <source>
        <dbReference type="ARBA" id="ARBA00022475"/>
    </source>
</evidence>
<keyword evidence="13" id="KW-0594">Phospholipid biosynthesis</keyword>
<accession>A0ABQ5VHP0</accession>
<dbReference type="SMART" id="SM00155">
    <property type="entry name" value="PLDc"/>
    <property type="match status" value="2"/>
</dbReference>
<feature type="transmembrane region" description="Helical" evidence="16">
    <location>
        <begin position="6"/>
        <end position="22"/>
    </location>
</feature>
<comment type="caution">
    <text evidence="18">The sequence shown here is derived from an EMBL/GenBank/DDBJ whole genome shotgun (WGS) entry which is preliminary data.</text>
</comment>
<keyword evidence="19" id="KW-1185">Reference proteome</keyword>
<dbReference type="Proteomes" id="UP001161388">
    <property type="component" value="Unassembled WGS sequence"/>
</dbReference>
<reference evidence="18" key="2">
    <citation type="submission" date="2023-01" db="EMBL/GenBank/DDBJ databases">
        <title>Draft genome sequence of Sulfitobacter pacificus strain NBRC 109915.</title>
        <authorList>
            <person name="Sun Q."/>
            <person name="Mori K."/>
        </authorList>
    </citation>
    <scope>NUCLEOTIDE SEQUENCE</scope>
    <source>
        <strain evidence="18">NBRC 109915</strain>
    </source>
</reference>
<dbReference type="SUPFAM" id="SSF56024">
    <property type="entry name" value="Phospholipase D/nuclease"/>
    <property type="match status" value="2"/>
</dbReference>
<feature type="transmembrane region" description="Helical" evidence="16">
    <location>
        <begin position="34"/>
        <end position="55"/>
    </location>
</feature>
<feature type="domain" description="PLD phosphodiesterase" evidence="17">
    <location>
        <begin position="208"/>
        <end position="235"/>
    </location>
</feature>
<comment type="function">
    <text evidence="1">Could be a virulence factor.</text>
</comment>
<keyword evidence="10 16" id="KW-1133">Transmembrane helix</keyword>
<evidence type="ECO:0000313" key="19">
    <source>
        <dbReference type="Proteomes" id="UP001161388"/>
    </source>
</evidence>
<evidence type="ECO:0000259" key="17">
    <source>
        <dbReference type="PROSITE" id="PS50035"/>
    </source>
</evidence>
<dbReference type="NCBIfam" id="TIGR04265">
    <property type="entry name" value="bac_cardiolipin"/>
    <property type="match status" value="1"/>
</dbReference>
<keyword evidence="9" id="KW-0677">Repeat</keyword>
<sequence>MTYTIIAFAAIALQVLAIVFILRSIQTARTPQGAVAWATFLFFLPFIAVPVYLFLGNWRYQGYVVARRKAQAVIAGVARQKATFGAHNLAPEDLQSGFEGIANLPIVRGNKMSLLIDWQDAFEAMFNAIDEAADYVLVQFYIINDDDLGRDLQKTMIRAAKRGVTVRLLYDAVGSKGLTGDYLSGLKDAGIEVLDINRLFGPKSRFQINFRNHRKTVVVDGHIGFTGGYNVGDEYAGRDPQFGKWRDTHCALRGPMVSQLQLIFAEDWYGASEEDITESLTWMTQADEADMNGVIIATGPADELDTGALYFCAMIHAAKERIWIATPYLATENDILAALKLAVLRGVEVRLMLPKKGDHLITWLAAFAYFDELREAGVEIWLFDDGFLHQKVILVDERISSIGTINLDNRSCRLNFEATAVIFDKEAAQATAKMLEADFEVSALLEKSLPEQPYHVRFGAPIARLFAPLL</sequence>